<dbReference type="STRING" id="68895.RR42_s2020"/>
<keyword evidence="2" id="KW-1185">Reference proteome</keyword>
<name>A0A0C4YKL8_9BURK</name>
<reference evidence="1 2" key="1">
    <citation type="journal article" date="2015" name="Genome Announc.">
        <title>Complete Genome Sequence of Cupriavidus basilensis 4G11, Isolated from the Oak Ridge Field Research Center Site.</title>
        <authorList>
            <person name="Ray J."/>
            <person name="Waters R.J."/>
            <person name="Skerker J.M."/>
            <person name="Kuehl J.V."/>
            <person name="Price M.N."/>
            <person name="Huang J."/>
            <person name="Chakraborty R."/>
            <person name="Arkin A.P."/>
            <person name="Deutschbauer A."/>
        </authorList>
    </citation>
    <scope>NUCLEOTIDE SEQUENCE [LARGE SCALE GENOMIC DNA]</scope>
    <source>
        <strain evidence="1">4G11</strain>
    </source>
</reference>
<gene>
    <name evidence="1" type="ORF">RR42_s2020</name>
</gene>
<dbReference type="Proteomes" id="UP000031843">
    <property type="component" value="Chromosome secondary"/>
</dbReference>
<proteinExistence type="predicted"/>
<evidence type="ECO:0000313" key="1">
    <source>
        <dbReference type="EMBL" id="AJG23608.1"/>
    </source>
</evidence>
<dbReference type="AlphaFoldDB" id="A0A0C4YKL8"/>
<dbReference type="EMBL" id="CP010537">
    <property type="protein sequence ID" value="AJG23608.1"/>
    <property type="molecule type" value="Genomic_DNA"/>
</dbReference>
<accession>A0A0C4YKL8</accession>
<dbReference type="KEGG" id="cbw:RR42_s2020"/>
<evidence type="ECO:0000313" key="2">
    <source>
        <dbReference type="Proteomes" id="UP000031843"/>
    </source>
</evidence>
<sequence>MRRSGLFAGWPEADGLCLCLKVRLQQCDLERLGIAAAAPRVQFF</sequence>
<protein>
    <submittedName>
        <fullName evidence="1">Uncharacterized protein</fullName>
    </submittedName>
</protein>
<organism evidence="1 2">
    <name type="scientific">Cupriavidus basilensis</name>
    <dbReference type="NCBI Taxonomy" id="68895"/>
    <lineage>
        <taxon>Bacteria</taxon>
        <taxon>Pseudomonadati</taxon>
        <taxon>Pseudomonadota</taxon>
        <taxon>Betaproteobacteria</taxon>
        <taxon>Burkholderiales</taxon>
        <taxon>Burkholderiaceae</taxon>
        <taxon>Cupriavidus</taxon>
    </lineage>
</organism>